<dbReference type="SMART" id="SM00100">
    <property type="entry name" value="cNMP"/>
    <property type="match status" value="1"/>
</dbReference>
<feature type="domain" description="Cyclic nucleotide-binding" evidence="1">
    <location>
        <begin position="15"/>
        <end position="119"/>
    </location>
</feature>
<dbReference type="InterPro" id="IPR014710">
    <property type="entry name" value="RmlC-like_jellyroll"/>
</dbReference>
<dbReference type="CDD" id="cd00038">
    <property type="entry name" value="CAP_ED"/>
    <property type="match status" value="1"/>
</dbReference>
<organism evidence="2 3">
    <name type="scientific">Methylorubrum populi</name>
    <dbReference type="NCBI Taxonomy" id="223967"/>
    <lineage>
        <taxon>Bacteria</taxon>
        <taxon>Pseudomonadati</taxon>
        <taxon>Pseudomonadota</taxon>
        <taxon>Alphaproteobacteria</taxon>
        <taxon>Hyphomicrobiales</taxon>
        <taxon>Methylobacteriaceae</taxon>
        <taxon>Methylorubrum</taxon>
    </lineage>
</organism>
<sequence>MGLDDDIAILAAAPVFELFERDALRLLSFAGDRRLLGEGELLFARGEPSDGGYVVMSGTIELIPFRADSAADAAPVLVSRSGVIGRSALFRSVARPADARAREASEVMRVTPSVMSRVLREFPDAAAAIHGGMSEELLDLVRGLSGVRERLVGLAPRKR</sequence>
<dbReference type="InterPro" id="IPR000595">
    <property type="entry name" value="cNMP-bd_dom"/>
</dbReference>
<dbReference type="Gene3D" id="2.60.120.10">
    <property type="entry name" value="Jelly Rolls"/>
    <property type="match status" value="1"/>
</dbReference>
<comment type="caution">
    <text evidence="2">The sequence shown here is derived from an EMBL/GenBank/DDBJ whole genome shotgun (WGS) entry which is preliminary data.</text>
</comment>
<evidence type="ECO:0000259" key="1">
    <source>
        <dbReference type="PROSITE" id="PS50042"/>
    </source>
</evidence>
<gene>
    <name evidence="2" type="ORF">F8B43_1531</name>
</gene>
<reference evidence="2 3" key="1">
    <citation type="submission" date="2019-10" db="EMBL/GenBank/DDBJ databases">
        <title>Draft Genome Sequence of the Caffeine Degrading Methylotroph Methylorubrum populi PINKEL.</title>
        <authorList>
            <person name="Dawson S.C."/>
            <person name="Zhang X."/>
            <person name="Wright M.E."/>
            <person name="Sharma G."/>
            <person name="Langner J.T."/>
            <person name="Ditty J.L."/>
            <person name="Subuyuj G.A."/>
        </authorList>
    </citation>
    <scope>NUCLEOTIDE SEQUENCE [LARGE SCALE GENOMIC DNA]</scope>
    <source>
        <strain evidence="2 3">Pinkel</strain>
    </source>
</reference>
<dbReference type="SUPFAM" id="SSF51206">
    <property type="entry name" value="cAMP-binding domain-like"/>
    <property type="match status" value="1"/>
</dbReference>
<dbReference type="Proteomes" id="UP000469949">
    <property type="component" value="Unassembled WGS sequence"/>
</dbReference>
<dbReference type="InterPro" id="IPR018490">
    <property type="entry name" value="cNMP-bd_dom_sf"/>
</dbReference>
<dbReference type="Pfam" id="PF00027">
    <property type="entry name" value="cNMP_binding"/>
    <property type="match status" value="1"/>
</dbReference>
<proteinExistence type="predicted"/>
<dbReference type="AlphaFoldDB" id="A0A833N3R8"/>
<accession>A0A833N3R8</accession>
<name>A0A833N3R8_9HYPH</name>
<dbReference type="RefSeq" id="WP_152276535.1">
    <property type="nucleotide sequence ID" value="NZ_WEKV01000008.1"/>
</dbReference>
<protein>
    <submittedName>
        <fullName evidence="2">cAMP-binding protein</fullName>
    </submittedName>
</protein>
<evidence type="ECO:0000313" key="2">
    <source>
        <dbReference type="EMBL" id="KAB7786130.1"/>
    </source>
</evidence>
<evidence type="ECO:0000313" key="3">
    <source>
        <dbReference type="Proteomes" id="UP000469949"/>
    </source>
</evidence>
<dbReference type="PROSITE" id="PS50042">
    <property type="entry name" value="CNMP_BINDING_3"/>
    <property type="match status" value="1"/>
</dbReference>
<dbReference type="EMBL" id="WEKV01000008">
    <property type="protein sequence ID" value="KAB7786130.1"/>
    <property type="molecule type" value="Genomic_DNA"/>
</dbReference>